<reference evidence="3" key="1">
    <citation type="journal article" date="2019" name="Int. J. Syst. Evol. Microbiol.">
        <title>The Global Catalogue of Microorganisms (GCM) 10K type strain sequencing project: providing services to taxonomists for standard genome sequencing and annotation.</title>
        <authorList>
            <consortium name="The Broad Institute Genomics Platform"/>
            <consortium name="The Broad Institute Genome Sequencing Center for Infectious Disease"/>
            <person name="Wu L."/>
            <person name="Ma J."/>
        </authorList>
    </citation>
    <scope>NUCLEOTIDE SEQUENCE [LARGE SCALE GENOMIC DNA]</scope>
    <source>
        <strain evidence="3">JCM 18123</strain>
    </source>
</reference>
<evidence type="ECO:0000256" key="1">
    <source>
        <dbReference type="SAM" id="MobiDB-lite"/>
    </source>
</evidence>
<protein>
    <recommendedName>
        <fullName evidence="4">Transposase</fullName>
    </recommendedName>
</protein>
<dbReference type="Proteomes" id="UP001499993">
    <property type="component" value="Unassembled WGS sequence"/>
</dbReference>
<proteinExistence type="predicted"/>
<dbReference type="EMBL" id="BAABIK010000003">
    <property type="protein sequence ID" value="GAA4931068.1"/>
    <property type="molecule type" value="Genomic_DNA"/>
</dbReference>
<name>A0ABP9GDZ1_9ACTN</name>
<keyword evidence="3" id="KW-1185">Reference proteome</keyword>
<comment type="caution">
    <text evidence="2">The sequence shown here is derived from an EMBL/GenBank/DDBJ whole genome shotgun (WGS) entry which is preliminary data.</text>
</comment>
<gene>
    <name evidence="2" type="ORF">GCM10023224_08670</name>
</gene>
<evidence type="ECO:0000313" key="2">
    <source>
        <dbReference type="EMBL" id="GAA4931068.1"/>
    </source>
</evidence>
<evidence type="ECO:0000313" key="3">
    <source>
        <dbReference type="Proteomes" id="UP001499993"/>
    </source>
</evidence>
<organism evidence="2 3">
    <name type="scientific">Streptomonospora halophila</name>
    <dbReference type="NCBI Taxonomy" id="427369"/>
    <lineage>
        <taxon>Bacteria</taxon>
        <taxon>Bacillati</taxon>
        <taxon>Actinomycetota</taxon>
        <taxon>Actinomycetes</taxon>
        <taxon>Streptosporangiales</taxon>
        <taxon>Nocardiopsidaceae</taxon>
        <taxon>Streptomonospora</taxon>
    </lineage>
</organism>
<accession>A0ABP9GDZ1</accession>
<evidence type="ECO:0008006" key="4">
    <source>
        <dbReference type="Google" id="ProtNLM"/>
    </source>
</evidence>
<sequence>MNAQVDATPNGDPVWVSGALPGAVHDTRAARVWRIGQRIAAAGLLGLGGKGYAGYSRTPFKGRNKPEWGQPHPRAPAQPGRTRDGPAQELADPAPPAVLPAPRHRDRPGGAGPSTTRNTMKSAHWALNSRGEDGSLPTGREIAARFDHKERWGRLIKQWGLQGRFDRRTSISSTSFSSHAAASSFRCGGWIHRLLCSVPAPPGRR</sequence>
<feature type="region of interest" description="Disordered" evidence="1">
    <location>
        <begin position="57"/>
        <end position="119"/>
    </location>
</feature>